<dbReference type="PANTHER" id="PTHR33121:SF76">
    <property type="entry name" value="SIGNALING PROTEIN"/>
    <property type="match status" value="1"/>
</dbReference>
<dbReference type="RefSeq" id="WP_350937069.1">
    <property type="nucleotide sequence ID" value="NZ_JAYWLC010000007.1"/>
</dbReference>
<keyword evidence="3" id="KW-1185">Reference proteome</keyword>
<dbReference type="PANTHER" id="PTHR33121">
    <property type="entry name" value="CYCLIC DI-GMP PHOSPHODIESTERASE PDEF"/>
    <property type="match status" value="1"/>
</dbReference>
<evidence type="ECO:0000313" key="2">
    <source>
        <dbReference type="EMBL" id="MER5172311.1"/>
    </source>
</evidence>
<dbReference type="Pfam" id="PF00563">
    <property type="entry name" value="EAL"/>
    <property type="match status" value="1"/>
</dbReference>
<gene>
    <name evidence="2" type="ORF">VSX56_11040</name>
</gene>
<reference evidence="2 3" key="1">
    <citation type="submission" date="2024-06" db="EMBL/GenBank/DDBJ databases">
        <title>Thioclava kandeliae sp. nov. from a rhizosphere soil sample of Kandelia candel in a mangrove.</title>
        <authorList>
            <person name="Mu T."/>
        </authorList>
    </citation>
    <scope>NUCLEOTIDE SEQUENCE [LARGE SCALE GENOMIC DNA]</scope>
    <source>
        <strain evidence="2 3">CPCC 100088</strain>
    </source>
</reference>
<sequence>MNADFSSALSRPKHADLRNAVIESLKESLSALRDFLGMETIFVSEIEDGQLWFLAVDEASPFLTPLIPDNCMKLDRTLCYWVCNDILPQVIQGNDPVMQTVRRLREDENFQIGLHMSVPITIHPGLPFGTICCFSMKERAPLSDQEIRIFRTMADMISTNLRLQAKISGYVEPIGEDLARMLSAPSIRPVFQPILHFASGRTYGFEGLSRFTDMPHYSPQDMFRLATQYGMGPKLELNATNSILDEAERMQCRSLVFLNHSPDSLLAPSLQARLESYLKSDRQRGLAIEISEQAVIQDFSRLEHRLSALREIGVKIALDDVGQGNAGLAHILALKPDLIKLDRVVVAGLEAHRENRAMVRALLRFAKDIGCELIAEGIERETERAILMELGVELGQGFHLGRPAPLPLLH</sequence>
<dbReference type="SUPFAM" id="SSF141868">
    <property type="entry name" value="EAL domain-like"/>
    <property type="match status" value="1"/>
</dbReference>
<organism evidence="2 3">
    <name type="scientific">Thioclava kandeliae</name>
    <dbReference type="NCBI Taxonomy" id="3070818"/>
    <lineage>
        <taxon>Bacteria</taxon>
        <taxon>Pseudomonadati</taxon>
        <taxon>Pseudomonadota</taxon>
        <taxon>Alphaproteobacteria</taxon>
        <taxon>Rhodobacterales</taxon>
        <taxon>Paracoccaceae</taxon>
        <taxon>Thioclava</taxon>
    </lineage>
</organism>
<dbReference type="Gene3D" id="3.30.450.40">
    <property type="match status" value="1"/>
</dbReference>
<dbReference type="SMART" id="SM00052">
    <property type="entry name" value="EAL"/>
    <property type="match status" value="1"/>
</dbReference>
<proteinExistence type="predicted"/>
<dbReference type="Proteomes" id="UP001438953">
    <property type="component" value="Unassembled WGS sequence"/>
</dbReference>
<protein>
    <submittedName>
        <fullName evidence="2">EAL domain-containing protein</fullName>
    </submittedName>
</protein>
<dbReference type="Gene3D" id="3.20.20.450">
    <property type="entry name" value="EAL domain"/>
    <property type="match status" value="1"/>
</dbReference>
<accession>A0ABV1SI49</accession>
<dbReference type="PROSITE" id="PS50883">
    <property type="entry name" value="EAL"/>
    <property type="match status" value="1"/>
</dbReference>
<dbReference type="InterPro" id="IPR001633">
    <property type="entry name" value="EAL_dom"/>
</dbReference>
<comment type="caution">
    <text evidence="2">The sequence shown here is derived from an EMBL/GenBank/DDBJ whole genome shotgun (WGS) entry which is preliminary data.</text>
</comment>
<evidence type="ECO:0000313" key="3">
    <source>
        <dbReference type="Proteomes" id="UP001438953"/>
    </source>
</evidence>
<dbReference type="InterPro" id="IPR003018">
    <property type="entry name" value="GAF"/>
</dbReference>
<dbReference type="InterPro" id="IPR029016">
    <property type="entry name" value="GAF-like_dom_sf"/>
</dbReference>
<dbReference type="CDD" id="cd01948">
    <property type="entry name" value="EAL"/>
    <property type="match status" value="1"/>
</dbReference>
<dbReference type="SUPFAM" id="SSF55781">
    <property type="entry name" value="GAF domain-like"/>
    <property type="match status" value="1"/>
</dbReference>
<name>A0ABV1SI49_9RHOB</name>
<dbReference type="Pfam" id="PF01590">
    <property type="entry name" value="GAF"/>
    <property type="match status" value="1"/>
</dbReference>
<dbReference type="InterPro" id="IPR050706">
    <property type="entry name" value="Cyclic-di-GMP_PDE-like"/>
</dbReference>
<dbReference type="EMBL" id="JAYWLC010000007">
    <property type="protein sequence ID" value="MER5172311.1"/>
    <property type="molecule type" value="Genomic_DNA"/>
</dbReference>
<evidence type="ECO:0000259" key="1">
    <source>
        <dbReference type="PROSITE" id="PS50883"/>
    </source>
</evidence>
<dbReference type="InterPro" id="IPR035919">
    <property type="entry name" value="EAL_sf"/>
</dbReference>
<feature type="domain" description="EAL" evidence="1">
    <location>
        <begin position="171"/>
        <end position="410"/>
    </location>
</feature>